<dbReference type="AlphaFoldDB" id="A0A9W5PK51"/>
<feature type="transmembrane region" description="Helical" evidence="1">
    <location>
        <begin position="62"/>
        <end position="82"/>
    </location>
</feature>
<evidence type="ECO:0000256" key="1">
    <source>
        <dbReference type="SAM" id="Phobius"/>
    </source>
</evidence>
<sequence>MSIKQPMILAILFCGLILGSVIGDSMTLNEFSVILLFISSLLLAISFSFSHLGEYNWKEKALVILFTTTASILAYGFIFFSGELYDYILNLLMERLNQN</sequence>
<accession>A0A9W5PK51</accession>
<proteinExistence type="predicted"/>
<dbReference type="EMBL" id="AHFB01000147">
    <property type="protein sequence ID" value="EOO25004.1"/>
    <property type="molecule type" value="Genomic_DNA"/>
</dbReference>
<organism evidence="2 3">
    <name type="scientific">Bacillus cereus VD133</name>
    <dbReference type="NCBI Taxonomy" id="1053233"/>
    <lineage>
        <taxon>Bacteria</taxon>
        <taxon>Bacillati</taxon>
        <taxon>Bacillota</taxon>
        <taxon>Bacilli</taxon>
        <taxon>Bacillales</taxon>
        <taxon>Bacillaceae</taxon>
        <taxon>Bacillus</taxon>
        <taxon>Bacillus cereus group</taxon>
    </lineage>
</organism>
<gene>
    <name evidence="2" type="ORF">IIU_06577</name>
</gene>
<keyword evidence="1" id="KW-0812">Transmembrane</keyword>
<protein>
    <submittedName>
        <fullName evidence="2">Uncharacterized protein</fullName>
    </submittedName>
</protein>
<keyword evidence="1" id="KW-0472">Membrane</keyword>
<evidence type="ECO:0000313" key="2">
    <source>
        <dbReference type="EMBL" id="EOO25004.1"/>
    </source>
</evidence>
<name>A0A9W5PK51_BACCE</name>
<reference evidence="2 3" key="1">
    <citation type="submission" date="2012-12" db="EMBL/GenBank/DDBJ databases">
        <title>The Genome Sequence of Bacillus cereus VD133.</title>
        <authorList>
            <consortium name="The Broad Institute Genome Sequencing Platform"/>
            <consortium name="The Broad Institute Genome Sequencing Center for Infectious Disease"/>
            <person name="Feldgarden M."/>
            <person name="Van der Auwera G.A."/>
            <person name="Mahillon J."/>
            <person name="Duprez V."/>
            <person name="Timmery S."/>
            <person name="Mattelet C."/>
            <person name="Dierick K."/>
            <person name="Sun M."/>
            <person name="Yu Z."/>
            <person name="Zhu L."/>
            <person name="Hu X."/>
            <person name="Shank E.B."/>
            <person name="Swiecicka I."/>
            <person name="Hansen B.M."/>
            <person name="Andrup L."/>
            <person name="Walker B."/>
            <person name="Young S.K."/>
            <person name="Zeng Q."/>
            <person name="Gargeya S."/>
            <person name="Fitzgerald M."/>
            <person name="Haas B."/>
            <person name="Abouelleil A."/>
            <person name="Alvarado L."/>
            <person name="Arachchi H.M."/>
            <person name="Berlin A.M."/>
            <person name="Chapman S.B."/>
            <person name="Dewar J."/>
            <person name="Goldberg J."/>
            <person name="Griggs A."/>
            <person name="Gujja S."/>
            <person name="Hansen M."/>
            <person name="Howarth C."/>
            <person name="Imamovic A."/>
            <person name="Larimer J."/>
            <person name="McCowan C."/>
            <person name="Murphy C."/>
            <person name="Neiman D."/>
            <person name="Pearson M."/>
            <person name="Priest M."/>
            <person name="Roberts A."/>
            <person name="Saif S."/>
            <person name="Shea T."/>
            <person name="Sisk P."/>
            <person name="Sykes S."/>
            <person name="Wortman J."/>
            <person name="Nusbaum C."/>
            <person name="Birren B."/>
        </authorList>
    </citation>
    <scope>NUCLEOTIDE SEQUENCE [LARGE SCALE GENOMIC DNA]</scope>
    <source>
        <strain evidence="2 3">VD133</strain>
    </source>
</reference>
<feature type="transmembrane region" description="Helical" evidence="1">
    <location>
        <begin position="33"/>
        <end position="50"/>
    </location>
</feature>
<evidence type="ECO:0000313" key="3">
    <source>
        <dbReference type="Proteomes" id="UP000014018"/>
    </source>
</evidence>
<comment type="caution">
    <text evidence="2">The sequence shown here is derived from an EMBL/GenBank/DDBJ whole genome shotgun (WGS) entry which is preliminary data.</text>
</comment>
<keyword evidence="1" id="KW-1133">Transmembrane helix</keyword>
<dbReference type="RefSeq" id="WP_016112308.1">
    <property type="nucleotide sequence ID" value="NZ_KB976195.1"/>
</dbReference>
<dbReference type="Proteomes" id="UP000014018">
    <property type="component" value="Unassembled WGS sequence"/>
</dbReference>